<name>A0A4P9XSX2_9FUNG</name>
<dbReference type="Gene3D" id="3.40.220.10">
    <property type="entry name" value="Leucine Aminopeptidase, subunit E, domain 1"/>
    <property type="match status" value="1"/>
</dbReference>
<evidence type="ECO:0008006" key="3">
    <source>
        <dbReference type="Google" id="ProtNLM"/>
    </source>
</evidence>
<dbReference type="STRING" id="78915.A0A4P9XSX2"/>
<dbReference type="Proteomes" id="UP000271241">
    <property type="component" value="Unassembled WGS sequence"/>
</dbReference>
<organism evidence="1 2">
    <name type="scientific">Thamnocephalis sphaerospora</name>
    <dbReference type="NCBI Taxonomy" id="78915"/>
    <lineage>
        <taxon>Eukaryota</taxon>
        <taxon>Fungi</taxon>
        <taxon>Fungi incertae sedis</taxon>
        <taxon>Zoopagomycota</taxon>
        <taxon>Zoopagomycotina</taxon>
        <taxon>Zoopagomycetes</taxon>
        <taxon>Zoopagales</taxon>
        <taxon>Sigmoideomycetaceae</taxon>
        <taxon>Thamnocephalis</taxon>
    </lineage>
</organism>
<keyword evidence="2" id="KW-1185">Reference proteome</keyword>
<accession>A0A4P9XSX2</accession>
<evidence type="ECO:0000313" key="1">
    <source>
        <dbReference type="EMBL" id="RKP09237.1"/>
    </source>
</evidence>
<gene>
    <name evidence="1" type="ORF">THASP1DRAFT_28968</name>
</gene>
<evidence type="ECO:0000313" key="2">
    <source>
        <dbReference type="Proteomes" id="UP000271241"/>
    </source>
</evidence>
<dbReference type="InterPro" id="IPR043472">
    <property type="entry name" value="Macro_dom-like"/>
</dbReference>
<reference evidence="2" key="1">
    <citation type="journal article" date="2018" name="Nat. Microbiol.">
        <title>Leveraging single-cell genomics to expand the fungal tree of life.</title>
        <authorList>
            <person name="Ahrendt S.R."/>
            <person name="Quandt C.A."/>
            <person name="Ciobanu D."/>
            <person name="Clum A."/>
            <person name="Salamov A."/>
            <person name="Andreopoulos B."/>
            <person name="Cheng J.F."/>
            <person name="Woyke T."/>
            <person name="Pelin A."/>
            <person name="Henrissat B."/>
            <person name="Reynolds N.K."/>
            <person name="Benny G.L."/>
            <person name="Smith M.E."/>
            <person name="James T.Y."/>
            <person name="Grigoriev I.V."/>
        </authorList>
    </citation>
    <scope>NUCLEOTIDE SEQUENCE [LARGE SCALE GENOMIC DNA]</scope>
    <source>
        <strain evidence="2">RSA 1356</strain>
    </source>
</reference>
<proteinExistence type="predicted"/>
<dbReference type="AlphaFoldDB" id="A0A4P9XSX2"/>
<protein>
    <recommendedName>
        <fullName evidence="3">Macro domain-like protein</fullName>
    </recommendedName>
</protein>
<dbReference type="SUPFAM" id="SSF52949">
    <property type="entry name" value="Macro domain-like"/>
    <property type="match status" value="1"/>
</dbReference>
<dbReference type="EMBL" id="KZ992529">
    <property type="protein sequence ID" value="RKP09237.1"/>
    <property type="molecule type" value="Genomic_DNA"/>
</dbReference>
<sequence>MTAFGEQTPPPYAATRPPYCFSLLLTDPASAICSQWHSAFGPLLSTLDLPPAYSEQPPELRTEVQVRAARFSDLPSTPDCLAVPSTSFGLLRGLLGDTVAEWYGGGGSDTETGTYGFVTTVQRALERTYCGQQPEGTCVLVDMQPLLQRLRESGDERPRPRWLALLAVVRASNVAYVSADVTYKCTWALLCAVRAHNAACAALGTTTAATTERINTVACPGIGTGVYGVPVPRAALQMALAFRHFIEAPANGGKTDGANGAPDQRKLWEWNAGHIRSWTYARQIANDVLATILPPRD</sequence>
<dbReference type="OrthoDB" id="6082470at2759"/>